<protein>
    <recommendedName>
        <fullName evidence="6">MADS-box domain-containing protein</fullName>
    </recommendedName>
</protein>
<dbReference type="GO" id="GO:0003677">
    <property type="term" value="F:DNA binding"/>
    <property type="evidence" value="ECO:0007669"/>
    <property type="project" value="UniProtKB-KW"/>
</dbReference>
<gene>
    <name evidence="7" type="ORF">MKW98_029663</name>
</gene>
<dbReference type="AlphaFoldDB" id="A0AAD4T7S0"/>
<dbReference type="PANTHER" id="PTHR48019">
    <property type="entry name" value="SERUM RESPONSE FACTOR HOMOLOG"/>
    <property type="match status" value="1"/>
</dbReference>
<dbReference type="Proteomes" id="UP001202328">
    <property type="component" value="Unassembled WGS sequence"/>
</dbReference>
<evidence type="ECO:0000256" key="5">
    <source>
        <dbReference type="ARBA" id="ARBA00023242"/>
    </source>
</evidence>
<evidence type="ECO:0000313" key="7">
    <source>
        <dbReference type="EMBL" id="KAI3939887.1"/>
    </source>
</evidence>
<organism evidence="7 8">
    <name type="scientific">Papaver atlanticum</name>
    <dbReference type="NCBI Taxonomy" id="357466"/>
    <lineage>
        <taxon>Eukaryota</taxon>
        <taxon>Viridiplantae</taxon>
        <taxon>Streptophyta</taxon>
        <taxon>Embryophyta</taxon>
        <taxon>Tracheophyta</taxon>
        <taxon>Spermatophyta</taxon>
        <taxon>Magnoliopsida</taxon>
        <taxon>Ranunculales</taxon>
        <taxon>Papaveraceae</taxon>
        <taxon>Papaveroideae</taxon>
        <taxon>Papaver</taxon>
    </lineage>
</organism>
<dbReference type="PRINTS" id="PR00404">
    <property type="entry name" value="MADSDOMAIN"/>
</dbReference>
<accession>A0AAD4T7S0</accession>
<dbReference type="SMART" id="SM00432">
    <property type="entry name" value="MADS"/>
    <property type="match status" value="1"/>
</dbReference>
<dbReference type="SUPFAM" id="SSF55455">
    <property type="entry name" value="SRF-like"/>
    <property type="match status" value="1"/>
</dbReference>
<sequence>MMMDMKKQRKGGDGRRKTKIEKIMDKSRLQGTFSKIQKCLFKKATELSVLTGAQVALIAFSPAGKPYVCGYPDRFVNKKATDIVL</sequence>
<evidence type="ECO:0000256" key="2">
    <source>
        <dbReference type="ARBA" id="ARBA00023015"/>
    </source>
</evidence>
<feature type="domain" description="MADS-box" evidence="6">
    <location>
        <begin position="13"/>
        <end position="73"/>
    </location>
</feature>
<evidence type="ECO:0000256" key="4">
    <source>
        <dbReference type="ARBA" id="ARBA00023163"/>
    </source>
</evidence>
<proteinExistence type="predicted"/>
<dbReference type="InterPro" id="IPR002100">
    <property type="entry name" value="TF_MADSbox"/>
</dbReference>
<evidence type="ECO:0000256" key="3">
    <source>
        <dbReference type="ARBA" id="ARBA00023125"/>
    </source>
</evidence>
<dbReference type="GO" id="GO:0005634">
    <property type="term" value="C:nucleus"/>
    <property type="evidence" value="ECO:0007669"/>
    <property type="project" value="UniProtKB-SubCell"/>
</dbReference>
<keyword evidence="2" id="KW-0805">Transcription regulation</keyword>
<keyword evidence="5" id="KW-0539">Nucleus</keyword>
<keyword evidence="3" id="KW-0238">DNA-binding</keyword>
<keyword evidence="4" id="KW-0804">Transcription</keyword>
<dbReference type="Pfam" id="PF00319">
    <property type="entry name" value="SRF-TF"/>
    <property type="match status" value="1"/>
</dbReference>
<keyword evidence="8" id="KW-1185">Reference proteome</keyword>
<dbReference type="InterPro" id="IPR050142">
    <property type="entry name" value="MADS-box/MEF2_TF"/>
</dbReference>
<dbReference type="InterPro" id="IPR036879">
    <property type="entry name" value="TF_MADSbox_sf"/>
</dbReference>
<evidence type="ECO:0000313" key="8">
    <source>
        <dbReference type="Proteomes" id="UP001202328"/>
    </source>
</evidence>
<dbReference type="GO" id="GO:0046983">
    <property type="term" value="F:protein dimerization activity"/>
    <property type="evidence" value="ECO:0007669"/>
    <property type="project" value="InterPro"/>
</dbReference>
<dbReference type="CDD" id="cd00120">
    <property type="entry name" value="MADS"/>
    <property type="match status" value="1"/>
</dbReference>
<comment type="caution">
    <text evidence="7">The sequence shown here is derived from an EMBL/GenBank/DDBJ whole genome shotgun (WGS) entry which is preliminary data.</text>
</comment>
<name>A0AAD4T7S0_9MAGN</name>
<dbReference type="PROSITE" id="PS50066">
    <property type="entry name" value="MADS_BOX_2"/>
    <property type="match status" value="1"/>
</dbReference>
<evidence type="ECO:0000256" key="1">
    <source>
        <dbReference type="ARBA" id="ARBA00004123"/>
    </source>
</evidence>
<evidence type="ECO:0000259" key="6">
    <source>
        <dbReference type="PROSITE" id="PS50066"/>
    </source>
</evidence>
<reference evidence="7" key="1">
    <citation type="submission" date="2022-04" db="EMBL/GenBank/DDBJ databases">
        <title>A functionally conserved STORR gene fusion in Papaver species that diverged 16.8 million years ago.</title>
        <authorList>
            <person name="Catania T."/>
        </authorList>
    </citation>
    <scope>NUCLEOTIDE SEQUENCE</scope>
    <source>
        <strain evidence="7">S-188037</strain>
    </source>
</reference>
<dbReference type="EMBL" id="JAJJMB010005286">
    <property type="protein sequence ID" value="KAI3939887.1"/>
    <property type="molecule type" value="Genomic_DNA"/>
</dbReference>
<dbReference type="Gene3D" id="3.40.1810.10">
    <property type="entry name" value="Transcription factor, MADS-box"/>
    <property type="match status" value="1"/>
</dbReference>
<comment type="subcellular location">
    <subcellularLocation>
        <location evidence="1">Nucleus</location>
    </subcellularLocation>
</comment>